<comment type="caution">
    <text evidence="1">The sequence shown here is derived from an EMBL/GenBank/DDBJ whole genome shotgun (WGS) entry which is preliminary data.</text>
</comment>
<dbReference type="RefSeq" id="WP_232367780.1">
    <property type="nucleotide sequence ID" value="NZ_LPUY01000074.1"/>
</dbReference>
<reference evidence="1 2" key="1">
    <citation type="submission" date="2015-12" db="EMBL/GenBank/DDBJ databases">
        <title>Genome sequence of the marine Rhodobacteraceae strain O3.65, Candidatus Tritonibacter horizontis.</title>
        <authorList>
            <person name="Poehlein A."/>
            <person name="Giebel H.A."/>
            <person name="Voget S."/>
            <person name="Brinkhoff T."/>
        </authorList>
    </citation>
    <scope>NUCLEOTIDE SEQUENCE [LARGE SCALE GENOMIC DNA]</scope>
    <source>
        <strain evidence="1 2">O3.65</strain>
    </source>
</reference>
<dbReference type="SUPFAM" id="SSF52540">
    <property type="entry name" value="P-loop containing nucleoside triphosphate hydrolases"/>
    <property type="match status" value="1"/>
</dbReference>
<organism evidence="1 2">
    <name type="scientific">Tritonibacter horizontis</name>
    <dbReference type="NCBI Taxonomy" id="1768241"/>
    <lineage>
        <taxon>Bacteria</taxon>
        <taxon>Pseudomonadati</taxon>
        <taxon>Pseudomonadota</taxon>
        <taxon>Alphaproteobacteria</taxon>
        <taxon>Rhodobacterales</taxon>
        <taxon>Paracoccaceae</taxon>
        <taxon>Tritonibacter</taxon>
    </lineage>
</organism>
<evidence type="ECO:0008006" key="3">
    <source>
        <dbReference type="Google" id="ProtNLM"/>
    </source>
</evidence>
<sequence>MSKIYFSLASGRSGSAWLAEFLSTNLGFDAVHEPLGIEDFGTRMPSIRLMRSFNSYGSNQEVRRFWQQKLDELPTDEPYAETNHTLGKCGLIEAIADHPRAPDTTVIVLRRSLSRQCASYINRHDFSNITTLWQWYLTPQYPSNIVNSAPFEKMGQSGTALWYTLEMECRQTYYERLFGDRIRFVHAQLEEITRPQGAAAFLAELGHVAAPILPDKKNASQIATSQDLVAKIDHMIAQLGFDPDGIVDRYLDTFGAVDVTKRTNAA</sequence>
<proteinExistence type="predicted"/>
<dbReference type="AlphaFoldDB" id="A0A132BWF9"/>
<name>A0A132BWF9_9RHOB</name>
<dbReference type="EMBL" id="LPUY01000074">
    <property type="protein sequence ID" value="KUP92536.1"/>
    <property type="molecule type" value="Genomic_DNA"/>
</dbReference>
<dbReference type="PATRIC" id="fig|1768241.3.peg.2626"/>
<protein>
    <recommendedName>
        <fullName evidence="3">Sulfotransferase domain protein</fullName>
    </recommendedName>
</protein>
<evidence type="ECO:0000313" key="2">
    <source>
        <dbReference type="Proteomes" id="UP000068382"/>
    </source>
</evidence>
<dbReference type="Proteomes" id="UP000068382">
    <property type="component" value="Unassembled WGS sequence"/>
</dbReference>
<gene>
    <name evidence="1" type="ORF">TRIHO_25060</name>
</gene>
<evidence type="ECO:0000313" key="1">
    <source>
        <dbReference type="EMBL" id="KUP92536.1"/>
    </source>
</evidence>
<dbReference type="InterPro" id="IPR027417">
    <property type="entry name" value="P-loop_NTPase"/>
</dbReference>
<keyword evidence="2" id="KW-1185">Reference proteome</keyword>
<accession>A0A132BWF9</accession>